<comment type="similarity">
    <text evidence="2">Belongs to the prokaryotic/mitochondrial release factor family.</text>
</comment>
<dbReference type="InterPro" id="IPR045298">
    <property type="entry name" value="Complex1_LYR_LYRM7"/>
</dbReference>
<evidence type="ECO:0000313" key="8">
    <source>
        <dbReference type="Proteomes" id="UP000308652"/>
    </source>
</evidence>
<reference evidence="7 8" key="1">
    <citation type="journal article" date="2019" name="Nat. Ecol. Evol.">
        <title>Megaphylogeny resolves global patterns of mushroom evolution.</title>
        <authorList>
            <person name="Varga T."/>
            <person name="Krizsan K."/>
            <person name="Foldi C."/>
            <person name="Dima B."/>
            <person name="Sanchez-Garcia M."/>
            <person name="Sanchez-Ramirez S."/>
            <person name="Szollosi G.J."/>
            <person name="Szarkandi J.G."/>
            <person name="Papp V."/>
            <person name="Albert L."/>
            <person name="Andreopoulos W."/>
            <person name="Angelini C."/>
            <person name="Antonin V."/>
            <person name="Barry K.W."/>
            <person name="Bougher N.L."/>
            <person name="Buchanan P."/>
            <person name="Buyck B."/>
            <person name="Bense V."/>
            <person name="Catcheside P."/>
            <person name="Chovatia M."/>
            <person name="Cooper J."/>
            <person name="Damon W."/>
            <person name="Desjardin D."/>
            <person name="Finy P."/>
            <person name="Geml J."/>
            <person name="Haridas S."/>
            <person name="Hughes K."/>
            <person name="Justo A."/>
            <person name="Karasinski D."/>
            <person name="Kautmanova I."/>
            <person name="Kiss B."/>
            <person name="Kocsube S."/>
            <person name="Kotiranta H."/>
            <person name="LaButti K.M."/>
            <person name="Lechner B.E."/>
            <person name="Liimatainen K."/>
            <person name="Lipzen A."/>
            <person name="Lukacs Z."/>
            <person name="Mihaltcheva S."/>
            <person name="Morgado L.N."/>
            <person name="Niskanen T."/>
            <person name="Noordeloos M.E."/>
            <person name="Ohm R.A."/>
            <person name="Ortiz-Santana B."/>
            <person name="Ovrebo C."/>
            <person name="Racz N."/>
            <person name="Riley R."/>
            <person name="Savchenko A."/>
            <person name="Shiryaev A."/>
            <person name="Soop K."/>
            <person name="Spirin V."/>
            <person name="Szebenyi C."/>
            <person name="Tomsovsky M."/>
            <person name="Tulloss R.E."/>
            <person name="Uehling J."/>
            <person name="Grigoriev I.V."/>
            <person name="Vagvolgyi C."/>
            <person name="Papp T."/>
            <person name="Martin F.M."/>
            <person name="Miettinen O."/>
            <person name="Hibbett D.S."/>
            <person name="Nagy L.G."/>
        </authorList>
    </citation>
    <scope>NUCLEOTIDE SEQUENCE [LARGE SCALE GENOMIC DNA]</scope>
    <source>
        <strain evidence="7 8">CBS 166.37</strain>
    </source>
</reference>
<dbReference type="CDD" id="cd20267">
    <property type="entry name" value="Complex1_LYR_LYRM7"/>
    <property type="match status" value="1"/>
</dbReference>
<evidence type="ECO:0000313" key="7">
    <source>
        <dbReference type="EMBL" id="TFK42986.1"/>
    </source>
</evidence>
<feature type="compositionally biased region" description="Basic residues" evidence="5">
    <location>
        <begin position="248"/>
        <end position="257"/>
    </location>
</feature>
<organism evidence="7 8">
    <name type="scientific">Crucibulum laeve</name>
    <dbReference type="NCBI Taxonomy" id="68775"/>
    <lineage>
        <taxon>Eukaryota</taxon>
        <taxon>Fungi</taxon>
        <taxon>Dikarya</taxon>
        <taxon>Basidiomycota</taxon>
        <taxon>Agaricomycotina</taxon>
        <taxon>Agaricomycetes</taxon>
        <taxon>Agaricomycetidae</taxon>
        <taxon>Agaricales</taxon>
        <taxon>Agaricineae</taxon>
        <taxon>Nidulariaceae</taxon>
        <taxon>Crucibulum</taxon>
    </lineage>
</organism>
<feature type="compositionally biased region" description="Basic and acidic residues" evidence="5">
    <location>
        <begin position="258"/>
        <end position="269"/>
    </location>
</feature>
<gene>
    <name evidence="7" type="ORF">BDQ12DRAFT_703292</name>
</gene>
<dbReference type="Pfam" id="PF00472">
    <property type="entry name" value="RF-1"/>
    <property type="match status" value="1"/>
</dbReference>
<keyword evidence="8" id="KW-1185">Reference proteome</keyword>
<dbReference type="AlphaFoldDB" id="A0A5C3MEY7"/>
<dbReference type="GO" id="GO:0003747">
    <property type="term" value="F:translation release factor activity"/>
    <property type="evidence" value="ECO:0007669"/>
    <property type="project" value="InterPro"/>
</dbReference>
<evidence type="ECO:0000256" key="5">
    <source>
        <dbReference type="SAM" id="MobiDB-lite"/>
    </source>
</evidence>
<protein>
    <submittedName>
        <fullName evidence="7">RF-1 domain-containing protein</fullName>
    </submittedName>
</protein>
<dbReference type="EMBL" id="ML213592">
    <property type="protein sequence ID" value="TFK42986.1"/>
    <property type="molecule type" value="Genomic_DNA"/>
</dbReference>
<sequence>MSITPALRASARSAYRNLYRAASNTFSGDELVLKAFRQKMRTDALNAQTATEPETYQQHIQLGREIADILRRNVVQAVKVPEPESAEGSETWRVRITKDTELGDNDSIKAPQPIEVPSNRRMRKREKGAQQTPTDVALPDSTPSSPSSTPIPPMYYSALKKASKKRVIPELKEDDLEESFGGQSINKTENNVQLLHKPTGIRVSCQETRSLAQNRKLARRLILQKLDQIANPGLSKEEMQRAKQRERERRRRKKAKKKDLAKGKGKDTIELADEDD</sequence>
<keyword evidence="3" id="KW-0809">Transit peptide</keyword>
<dbReference type="STRING" id="68775.A0A5C3MEY7"/>
<feature type="region of interest" description="Disordered" evidence="5">
    <location>
        <begin position="81"/>
        <end position="154"/>
    </location>
</feature>
<dbReference type="InterPro" id="IPR000352">
    <property type="entry name" value="Pep_chain_release_fac_I"/>
</dbReference>
<keyword evidence="4" id="KW-0496">Mitochondrion</keyword>
<dbReference type="OrthoDB" id="277888at2759"/>
<dbReference type="Proteomes" id="UP000308652">
    <property type="component" value="Unassembled WGS sequence"/>
</dbReference>
<feature type="domain" description="Prokaryotic-type class I peptide chain release factors" evidence="6">
    <location>
        <begin position="181"/>
        <end position="259"/>
    </location>
</feature>
<dbReference type="Gene3D" id="3.30.160.20">
    <property type="match status" value="1"/>
</dbReference>
<evidence type="ECO:0000259" key="6">
    <source>
        <dbReference type="Pfam" id="PF00472"/>
    </source>
</evidence>
<feature type="region of interest" description="Disordered" evidence="5">
    <location>
        <begin position="229"/>
        <end position="276"/>
    </location>
</feature>
<dbReference type="SUPFAM" id="SSF75620">
    <property type="entry name" value="Release factor"/>
    <property type="match status" value="1"/>
</dbReference>
<accession>A0A5C3MEY7</accession>
<evidence type="ECO:0000256" key="4">
    <source>
        <dbReference type="ARBA" id="ARBA00023128"/>
    </source>
</evidence>
<dbReference type="GO" id="GO:0032543">
    <property type="term" value="P:mitochondrial translation"/>
    <property type="evidence" value="ECO:0007669"/>
    <property type="project" value="UniProtKB-ARBA"/>
</dbReference>
<dbReference type="PANTHER" id="PTHR46203">
    <property type="entry name" value="PROBABLE PEPTIDE CHAIN RELEASE FACTOR C12ORF65"/>
    <property type="match status" value="1"/>
</dbReference>
<dbReference type="PANTHER" id="PTHR46203:SF1">
    <property type="entry name" value="MITOCHONDRIAL TRANSLATION RELEASE FACTOR IN RESCUE"/>
    <property type="match status" value="1"/>
</dbReference>
<feature type="compositionally biased region" description="Basic and acidic residues" evidence="5">
    <location>
        <begin position="235"/>
        <end position="247"/>
    </location>
</feature>
<dbReference type="InterPro" id="IPR045853">
    <property type="entry name" value="Pep_chain_release_fac_I_sf"/>
</dbReference>
<proteinExistence type="inferred from homology"/>
<comment type="subcellular location">
    <subcellularLocation>
        <location evidence="1">Mitochondrion</location>
    </subcellularLocation>
</comment>
<feature type="compositionally biased region" description="Basic and acidic residues" evidence="5">
    <location>
        <begin position="90"/>
        <end position="101"/>
    </location>
</feature>
<evidence type="ECO:0000256" key="3">
    <source>
        <dbReference type="ARBA" id="ARBA00022946"/>
    </source>
</evidence>
<name>A0A5C3MEY7_9AGAR</name>
<dbReference type="GO" id="GO:0005739">
    <property type="term" value="C:mitochondrion"/>
    <property type="evidence" value="ECO:0007669"/>
    <property type="project" value="UniProtKB-SubCell"/>
</dbReference>
<dbReference type="InterPro" id="IPR052405">
    <property type="entry name" value="Mito_Transl_Release_Factor"/>
</dbReference>
<evidence type="ECO:0000256" key="2">
    <source>
        <dbReference type="ARBA" id="ARBA00010835"/>
    </source>
</evidence>
<evidence type="ECO:0000256" key="1">
    <source>
        <dbReference type="ARBA" id="ARBA00004173"/>
    </source>
</evidence>
<dbReference type="GO" id="GO:0034551">
    <property type="term" value="P:mitochondrial respiratory chain complex III assembly"/>
    <property type="evidence" value="ECO:0007669"/>
    <property type="project" value="InterPro"/>
</dbReference>